<protein>
    <submittedName>
        <fullName evidence="2">Uncharacterized protein</fullName>
    </submittedName>
</protein>
<reference evidence="2 3" key="1">
    <citation type="submission" date="2014-06" db="EMBL/GenBank/DDBJ databases">
        <title>Evolutionary Origins and Diversification of the Mycorrhizal Mutualists.</title>
        <authorList>
            <consortium name="DOE Joint Genome Institute"/>
            <consortium name="Mycorrhizal Genomics Consortium"/>
            <person name="Kohler A."/>
            <person name="Kuo A."/>
            <person name="Nagy L.G."/>
            <person name="Floudas D."/>
            <person name="Copeland A."/>
            <person name="Barry K.W."/>
            <person name="Cichocki N."/>
            <person name="Veneault-Fourrey C."/>
            <person name="LaButti K."/>
            <person name="Lindquist E.A."/>
            <person name="Lipzen A."/>
            <person name="Lundell T."/>
            <person name="Morin E."/>
            <person name="Murat C."/>
            <person name="Riley R."/>
            <person name="Ohm R."/>
            <person name="Sun H."/>
            <person name="Tunlid A."/>
            <person name="Henrissat B."/>
            <person name="Grigoriev I.V."/>
            <person name="Hibbett D.S."/>
            <person name="Martin F."/>
        </authorList>
    </citation>
    <scope>NUCLEOTIDE SEQUENCE [LARGE SCALE GENOMIC DNA]</scope>
    <source>
        <strain evidence="2 3">SS14</strain>
    </source>
</reference>
<dbReference type="HOGENOM" id="CLU_1526112_0_0_1"/>
<dbReference type="Proteomes" id="UP000054279">
    <property type="component" value="Unassembled WGS sequence"/>
</dbReference>
<gene>
    <name evidence="2" type="ORF">M422DRAFT_53352</name>
</gene>
<dbReference type="EMBL" id="KN837241">
    <property type="protein sequence ID" value="KIJ31546.1"/>
    <property type="molecule type" value="Genomic_DNA"/>
</dbReference>
<feature type="compositionally biased region" description="Polar residues" evidence="1">
    <location>
        <begin position="127"/>
        <end position="138"/>
    </location>
</feature>
<evidence type="ECO:0000313" key="2">
    <source>
        <dbReference type="EMBL" id="KIJ31546.1"/>
    </source>
</evidence>
<evidence type="ECO:0000313" key="3">
    <source>
        <dbReference type="Proteomes" id="UP000054279"/>
    </source>
</evidence>
<evidence type="ECO:0000256" key="1">
    <source>
        <dbReference type="SAM" id="MobiDB-lite"/>
    </source>
</evidence>
<dbReference type="AlphaFoldDB" id="A0A0C9V1U0"/>
<proteinExistence type="predicted"/>
<feature type="compositionally biased region" description="Polar residues" evidence="1">
    <location>
        <begin position="165"/>
        <end position="180"/>
    </location>
</feature>
<accession>A0A0C9V1U0</accession>
<name>A0A0C9V1U0_SPHS4</name>
<sequence length="199" mass="21998">MLILRILEVSIPIPSPILIIKFAEMSSNSNAISSIDGKDIDKDKLTKNLTDKYVMEEDDDEIVLVEHWYRLRDGTPHINYTHAKENIIPNNTDVNVTLTHPPSHGGSVSHNAFNNYLAVPFSATSNASESTRANSSFTPPRDPVVSSQDQQEHKPTRLGRPHLASYSTTATDSFLSNSRDAPSPCDICTRIALKSNTEP</sequence>
<feature type="region of interest" description="Disordered" evidence="1">
    <location>
        <begin position="127"/>
        <end position="184"/>
    </location>
</feature>
<keyword evidence="3" id="KW-1185">Reference proteome</keyword>
<organism evidence="2 3">
    <name type="scientific">Sphaerobolus stellatus (strain SS14)</name>
    <dbReference type="NCBI Taxonomy" id="990650"/>
    <lineage>
        <taxon>Eukaryota</taxon>
        <taxon>Fungi</taxon>
        <taxon>Dikarya</taxon>
        <taxon>Basidiomycota</taxon>
        <taxon>Agaricomycotina</taxon>
        <taxon>Agaricomycetes</taxon>
        <taxon>Phallomycetidae</taxon>
        <taxon>Geastrales</taxon>
        <taxon>Sphaerobolaceae</taxon>
        <taxon>Sphaerobolus</taxon>
    </lineage>
</organism>